<feature type="compositionally biased region" description="Polar residues" evidence="1">
    <location>
        <begin position="145"/>
        <end position="162"/>
    </location>
</feature>
<protein>
    <submittedName>
        <fullName evidence="2">Uncharacterized protein</fullName>
    </submittedName>
</protein>
<dbReference type="AlphaFoldDB" id="A0AAE3FMM9"/>
<name>A0AAE3FMM9_9EURY</name>
<feature type="compositionally biased region" description="Polar residues" evidence="1">
    <location>
        <begin position="50"/>
        <end position="70"/>
    </location>
</feature>
<keyword evidence="3" id="KW-1185">Reference proteome</keyword>
<evidence type="ECO:0000256" key="1">
    <source>
        <dbReference type="SAM" id="MobiDB-lite"/>
    </source>
</evidence>
<gene>
    <name evidence="2" type="ORF">AArcSt11_00160</name>
</gene>
<feature type="compositionally biased region" description="Basic and acidic residues" evidence="1">
    <location>
        <begin position="134"/>
        <end position="143"/>
    </location>
</feature>
<dbReference type="Proteomes" id="UP001202674">
    <property type="component" value="Unassembled WGS sequence"/>
</dbReference>
<comment type="caution">
    <text evidence="2">The sequence shown here is derived from an EMBL/GenBank/DDBJ whole genome shotgun (WGS) entry which is preliminary data.</text>
</comment>
<dbReference type="EMBL" id="JAKRVY010000001">
    <property type="protein sequence ID" value="MCL9812064.1"/>
    <property type="molecule type" value="Genomic_DNA"/>
</dbReference>
<organism evidence="2 3">
    <name type="scientific">Natranaeroarchaeum aerophilus</name>
    <dbReference type="NCBI Taxonomy" id="2917711"/>
    <lineage>
        <taxon>Archaea</taxon>
        <taxon>Methanobacteriati</taxon>
        <taxon>Methanobacteriota</taxon>
        <taxon>Stenosarchaea group</taxon>
        <taxon>Halobacteria</taxon>
        <taxon>Halobacteriales</taxon>
        <taxon>Natronoarchaeaceae</taxon>
        <taxon>Natranaeroarchaeum</taxon>
    </lineage>
</organism>
<evidence type="ECO:0000313" key="3">
    <source>
        <dbReference type="Proteomes" id="UP001202674"/>
    </source>
</evidence>
<proteinExistence type="predicted"/>
<dbReference type="RefSeq" id="WP_250593600.1">
    <property type="nucleotide sequence ID" value="NZ_JAKRVY010000001.1"/>
</dbReference>
<feature type="compositionally biased region" description="Basic and acidic residues" evidence="1">
    <location>
        <begin position="106"/>
        <end position="116"/>
    </location>
</feature>
<sequence>MAPARATTGSDDGQEEADTAKPQPASGSAPHSRGADPSTTTRPSAPGGNIDQTVQSRTQHPDTASDTAFDQSGPDDGPTVANGAGLTEQTASTTKSEIVRYNINENEGKNTSDAPDRSPPMVYRTPTSVAPEAQQDRATERRSRGTGQNDHGTSQSISTDALSGTDRRMERESDEPAPLPSEPAARRERRLHQAGSGGERSPGVTGRSQTDRSSGDRPRSPSTDDGRPSLDTPGPAGDGPTTQSESTRQRTVRGPQDVTIPIDGLQYEADVDRVVERLYRKLERKRRIERERRGQR</sequence>
<accession>A0AAE3FMM9</accession>
<reference evidence="2 3" key="1">
    <citation type="journal article" date="2022" name="Syst. Appl. Microbiol.">
        <title>Natronocalculus amylovorans gen. nov., sp. nov., and Natranaeroarchaeum aerophilus sp. nov., dominant culturable amylolytic natronoarchaea from hypersaline soda lakes in southwestern Siberia.</title>
        <authorList>
            <person name="Sorokin D.Y."/>
            <person name="Elcheninov A.G."/>
            <person name="Khizhniak T.V."/>
            <person name="Koenen M."/>
            <person name="Bale N.J."/>
            <person name="Damste J.S.S."/>
            <person name="Kublanov I.V."/>
        </authorList>
    </citation>
    <scope>NUCLEOTIDE SEQUENCE [LARGE SCALE GENOMIC DNA]</scope>
    <source>
        <strain evidence="2 3">AArc-St1-1</strain>
    </source>
</reference>
<feature type="compositionally biased region" description="Basic and acidic residues" evidence="1">
    <location>
        <begin position="209"/>
        <end position="228"/>
    </location>
</feature>
<evidence type="ECO:0000313" key="2">
    <source>
        <dbReference type="EMBL" id="MCL9812064.1"/>
    </source>
</evidence>
<feature type="compositionally biased region" description="Polar residues" evidence="1">
    <location>
        <begin position="87"/>
        <end position="96"/>
    </location>
</feature>
<feature type="region of interest" description="Disordered" evidence="1">
    <location>
        <begin position="1"/>
        <end position="259"/>
    </location>
</feature>